<dbReference type="InterPro" id="IPR051645">
    <property type="entry name" value="PER33/POM33_regulator"/>
</dbReference>
<feature type="transmembrane region" description="Helical" evidence="6">
    <location>
        <begin position="38"/>
        <end position="61"/>
    </location>
</feature>
<keyword evidence="5 6" id="KW-0472">Membrane</keyword>
<reference evidence="7 8" key="1">
    <citation type="submission" date="2024-03" db="EMBL/GenBank/DDBJ databases">
        <authorList>
            <person name="Brejova B."/>
        </authorList>
    </citation>
    <scope>NUCLEOTIDE SEQUENCE [LARGE SCALE GENOMIC DNA]</scope>
    <source>
        <strain evidence="7 8">CBS 14171</strain>
    </source>
</reference>
<gene>
    <name evidence="7" type="ORF">LODBEIA_P27330</name>
</gene>
<evidence type="ECO:0000256" key="4">
    <source>
        <dbReference type="ARBA" id="ARBA00022989"/>
    </source>
</evidence>
<evidence type="ECO:0000313" key="7">
    <source>
        <dbReference type="EMBL" id="CAK9438509.1"/>
    </source>
</evidence>
<accession>A0ABP0ZKU3</accession>
<sequence length="273" mass="30743">MPAAASSAPTPPAGAASSAGKIQFDQEKLVKTVQTLQFAWFVGNLLTVVGFVLYALTYVSFLPAFFKALYRPFYLLTLLGVLVSFGILIFQLVQKNGFRFTLIIKDDNTHYLLLGGFLLFLRPYVILSLIPFFVFSLFHVLAYTNGYLLPIFGLQNSLASKYITSFVSANNAKSIQIASGIELVTFVWLSLRMLAFRKRSLSPVLVYLVFLKKRYEVSPFTRHYLKNVKDLIGGVVNDLNQPVLKQVWDQVLYAFAVVDSYKLVNDYNAEKAE</sequence>
<evidence type="ECO:0000256" key="6">
    <source>
        <dbReference type="SAM" id="Phobius"/>
    </source>
</evidence>
<feature type="transmembrane region" description="Helical" evidence="6">
    <location>
        <begin position="175"/>
        <end position="195"/>
    </location>
</feature>
<dbReference type="RefSeq" id="XP_066829671.1">
    <property type="nucleotide sequence ID" value="XM_066972765.1"/>
</dbReference>
<keyword evidence="8" id="KW-1185">Reference proteome</keyword>
<keyword evidence="4 6" id="KW-1133">Transmembrane helix</keyword>
<keyword evidence="3 6" id="KW-0812">Transmembrane</keyword>
<dbReference type="PANTHER" id="PTHR12703:SF4">
    <property type="entry name" value="TRANSMEMBRANE PROTEIN 33"/>
    <property type="match status" value="1"/>
</dbReference>
<dbReference type="PANTHER" id="PTHR12703">
    <property type="entry name" value="TRANSMEMBRANE PROTEIN 33"/>
    <property type="match status" value="1"/>
</dbReference>
<feature type="transmembrane region" description="Helical" evidence="6">
    <location>
        <begin position="73"/>
        <end position="90"/>
    </location>
</feature>
<proteinExistence type="inferred from homology"/>
<evidence type="ECO:0000313" key="8">
    <source>
        <dbReference type="Proteomes" id="UP001497383"/>
    </source>
</evidence>
<evidence type="ECO:0008006" key="9">
    <source>
        <dbReference type="Google" id="ProtNLM"/>
    </source>
</evidence>
<dbReference type="GeneID" id="92207929"/>
<evidence type="ECO:0000256" key="3">
    <source>
        <dbReference type="ARBA" id="ARBA00022692"/>
    </source>
</evidence>
<dbReference type="InterPro" id="IPR005344">
    <property type="entry name" value="TMEM33/Pom33"/>
</dbReference>
<comment type="subcellular location">
    <subcellularLocation>
        <location evidence="1">Membrane</location>
        <topology evidence="1">Multi-pass membrane protein</topology>
    </subcellularLocation>
</comment>
<evidence type="ECO:0000256" key="2">
    <source>
        <dbReference type="ARBA" id="ARBA00007322"/>
    </source>
</evidence>
<organism evidence="7 8">
    <name type="scientific">Lodderomyces beijingensis</name>
    <dbReference type="NCBI Taxonomy" id="1775926"/>
    <lineage>
        <taxon>Eukaryota</taxon>
        <taxon>Fungi</taxon>
        <taxon>Dikarya</taxon>
        <taxon>Ascomycota</taxon>
        <taxon>Saccharomycotina</taxon>
        <taxon>Pichiomycetes</taxon>
        <taxon>Debaryomycetaceae</taxon>
        <taxon>Candida/Lodderomyces clade</taxon>
        <taxon>Lodderomyces</taxon>
    </lineage>
</organism>
<dbReference type="Proteomes" id="UP001497383">
    <property type="component" value="Chromosome 3"/>
</dbReference>
<dbReference type="Pfam" id="PF03661">
    <property type="entry name" value="TMEM33_Pom33"/>
    <property type="match status" value="1"/>
</dbReference>
<comment type="similarity">
    <text evidence="2">Belongs to the PER33/POM33 family.</text>
</comment>
<evidence type="ECO:0000256" key="1">
    <source>
        <dbReference type="ARBA" id="ARBA00004141"/>
    </source>
</evidence>
<dbReference type="EMBL" id="OZ022407">
    <property type="protein sequence ID" value="CAK9438509.1"/>
    <property type="molecule type" value="Genomic_DNA"/>
</dbReference>
<protein>
    <recommendedName>
        <fullName evidence="9">Nucleoporin POM33</fullName>
    </recommendedName>
</protein>
<name>A0ABP0ZKU3_9ASCO</name>
<evidence type="ECO:0000256" key="5">
    <source>
        <dbReference type="ARBA" id="ARBA00023136"/>
    </source>
</evidence>
<feature type="transmembrane region" description="Helical" evidence="6">
    <location>
        <begin position="111"/>
        <end position="138"/>
    </location>
</feature>